<feature type="compositionally biased region" description="Basic and acidic residues" evidence="1">
    <location>
        <begin position="57"/>
        <end position="68"/>
    </location>
</feature>
<sequence>MDADVGRHSQTHSPAHGRADDGRVRFRQGRRRCIAFAPACPGELRCRRPFRGHHRRQDRDPGSRELLHRPFQSRPRRQGARSGSPGRQLYAAPRRLSRLTAFLQTKSRASEEARAVAWAPCGAAVLETSPQGPKLPDLGEDRINRPELVRYPYPERIGLESRSHISQ</sequence>
<dbReference type="AlphaFoldDB" id="M5EJ13"/>
<feature type="region of interest" description="Disordered" evidence="1">
    <location>
        <begin position="51"/>
        <end position="91"/>
    </location>
</feature>
<feature type="region of interest" description="Disordered" evidence="1">
    <location>
        <begin position="1"/>
        <end position="24"/>
    </location>
</feature>
<organism evidence="2 3">
    <name type="scientific">Mesorhizobium metallidurans STM 2683</name>
    <dbReference type="NCBI Taxonomy" id="1297569"/>
    <lineage>
        <taxon>Bacteria</taxon>
        <taxon>Pseudomonadati</taxon>
        <taxon>Pseudomonadota</taxon>
        <taxon>Alphaproteobacteria</taxon>
        <taxon>Hyphomicrobiales</taxon>
        <taxon>Phyllobacteriaceae</taxon>
        <taxon>Mesorhizobium</taxon>
    </lineage>
</organism>
<protein>
    <submittedName>
        <fullName evidence="2">Uncharacterized protein</fullName>
    </submittedName>
</protein>
<evidence type="ECO:0000256" key="1">
    <source>
        <dbReference type="SAM" id="MobiDB-lite"/>
    </source>
</evidence>
<evidence type="ECO:0000313" key="3">
    <source>
        <dbReference type="Proteomes" id="UP000012062"/>
    </source>
</evidence>
<gene>
    <name evidence="2" type="ORF">MESS2_1350030</name>
</gene>
<accession>M5EJ13</accession>
<name>M5EJ13_9HYPH</name>
<proteinExistence type="predicted"/>
<keyword evidence="3" id="KW-1185">Reference proteome</keyword>
<dbReference type="EMBL" id="CAUM01000041">
    <property type="protein sequence ID" value="CCV04694.1"/>
    <property type="molecule type" value="Genomic_DNA"/>
</dbReference>
<evidence type="ECO:0000313" key="2">
    <source>
        <dbReference type="EMBL" id="CCV04694.1"/>
    </source>
</evidence>
<comment type="caution">
    <text evidence="2">The sequence shown here is derived from an EMBL/GenBank/DDBJ whole genome shotgun (WGS) entry which is preliminary data.</text>
</comment>
<dbReference type="Proteomes" id="UP000012062">
    <property type="component" value="Unassembled WGS sequence"/>
</dbReference>
<dbReference type="STRING" id="1297569.MESS2_1350030"/>
<reference evidence="2 3" key="1">
    <citation type="submission" date="2013-02" db="EMBL/GenBank/DDBJ databases">
        <authorList>
            <person name="Genoscope - CEA"/>
        </authorList>
    </citation>
    <scope>NUCLEOTIDE SEQUENCE [LARGE SCALE GENOMIC DNA]</scope>
    <source>
        <strain evidence="2 3">STM 2683</strain>
    </source>
</reference>